<feature type="chain" id="PRO_5040236140" description="Peptidase S1 domain-containing protein" evidence="2">
    <location>
        <begin position="22"/>
        <end position="383"/>
    </location>
</feature>
<reference evidence="4" key="2">
    <citation type="submission" date="2022-10" db="EMBL/GenBank/DDBJ databases">
        <authorList>
            <consortium name="ENA_rothamsted_submissions"/>
            <consortium name="culmorum"/>
            <person name="King R."/>
        </authorList>
    </citation>
    <scope>NUCLEOTIDE SEQUENCE</scope>
</reference>
<dbReference type="SUPFAM" id="SSF50494">
    <property type="entry name" value="Trypsin-like serine proteases"/>
    <property type="match status" value="1"/>
</dbReference>
<name>A0A9P0DIV2_PHACE</name>
<sequence length="383" mass="43380">MFLHYYLFFLLYSSKGFLALAWKPYQVAIFSPTGITRPNCYGALISEEWVLTPKNCLGEMPSRLVFGGMQKRNQRVMIIRTRDQFYNFESPLNVMFVKLEKPVALNSNIEPILISSSVVQEADGIDKQKNPTFPPSMIRNPANVRPKISEAVKIIAQNRPTFPPTRIRESIINGSSEAVKIITQHRPTFPPPRIRDPSNKGPIGIGAPEAVKIITKHRPTFPPSGIRGPSNKEPIRIGAPEAVKIITKHRPTFPPPGIRDPSNKKSIRIDTPGAVGIKIGPRPELPSSMTRDPTNNLPIKIVPPGDNVIKYHNLKLFHFLYRKKLKIASQEIYFTSFVYRTTTLWNSSRHILLYSQGLDFFAIDGLMPVWNCFGSPYFDKYTR</sequence>
<keyword evidence="2" id="KW-0732">Signal</keyword>
<feature type="domain" description="Peptidase S1" evidence="3">
    <location>
        <begin position="24"/>
        <end position="116"/>
    </location>
</feature>
<dbReference type="GO" id="GO:0004252">
    <property type="term" value="F:serine-type endopeptidase activity"/>
    <property type="evidence" value="ECO:0007669"/>
    <property type="project" value="InterPro"/>
</dbReference>
<protein>
    <recommendedName>
        <fullName evidence="3">Peptidase S1 domain-containing protein</fullName>
    </recommendedName>
</protein>
<organism evidence="4 5">
    <name type="scientific">Phaedon cochleariae</name>
    <name type="common">Mustard beetle</name>
    <dbReference type="NCBI Taxonomy" id="80249"/>
    <lineage>
        <taxon>Eukaryota</taxon>
        <taxon>Metazoa</taxon>
        <taxon>Ecdysozoa</taxon>
        <taxon>Arthropoda</taxon>
        <taxon>Hexapoda</taxon>
        <taxon>Insecta</taxon>
        <taxon>Pterygota</taxon>
        <taxon>Neoptera</taxon>
        <taxon>Endopterygota</taxon>
        <taxon>Coleoptera</taxon>
        <taxon>Polyphaga</taxon>
        <taxon>Cucujiformia</taxon>
        <taxon>Chrysomeloidea</taxon>
        <taxon>Chrysomelidae</taxon>
        <taxon>Chrysomelinae</taxon>
        <taxon>Chrysomelini</taxon>
        <taxon>Phaedon</taxon>
    </lineage>
</organism>
<dbReference type="AlphaFoldDB" id="A0A9P0DIV2"/>
<reference evidence="4" key="1">
    <citation type="submission" date="2022-01" db="EMBL/GenBank/DDBJ databases">
        <authorList>
            <person name="King R."/>
        </authorList>
    </citation>
    <scope>NUCLEOTIDE SEQUENCE</scope>
</reference>
<keyword evidence="5" id="KW-1185">Reference proteome</keyword>
<accession>A0A9P0DIV2</accession>
<evidence type="ECO:0000313" key="4">
    <source>
        <dbReference type="EMBL" id="CAH1156135.1"/>
    </source>
</evidence>
<feature type="region of interest" description="Disordered" evidence="1">
    <location>
        <begin position="249"/>
        <end position="269"/>
    </location>
</feature>
<dbReference type="Gene3D" id="2.40.10.10">
    <property type="entry name" value="Trypsin-like serine proteases"/>
    <property type="match status" value="1"/>
</dbReference>
<evidence type="ECO:0000256" key="2">
    <source>
        <dbReference type="SAM" id="SignalP"/>
    </source>
</evidence>
<feature type="signal peptide" evidence="2">
    <location>
        <begin position="1"/>
        <end position="21"/>
    </location>
</feature>
<evidence type="ECO:0000313" key="5">
    <source>
        <dbReference type="Proteomes" id="UP001153737"/>
    </source>
</evidence>
<dbReference type="EMBL" id="OU896708">
    <property type="protein sequence ID" value="CAH1156135.1"/>
    <property type="molecule type" value="Genomic_DNA"/>
</dbReference>
<dbReference type="Proteomes" id="UP001153737">
    <property type="component" value="Chromosome 2"/>
</dbReference>
<dbReference type="GO" id="GO:0006508">
    <property type="term" value="P:proteolysis"/>
    <property type="evidence" value="ECO:0007669"/>
    <property type="project" value="InterPro"/>
</dbReference>
<proteinExistence type="predicted"/>
<gene>
    <name evidence="4" type="ORF">PHAECO_LOCUS5972</name>
</gene>
<dbReference type="InterPro" id="IPR009003">
    <property type="entry name" value="Peptidase_S1_PA"/>
</dbReference>
<evidence type="ECO:0000259" key="3">
    <source>
        <dbReference type="Pfam" id="PF00089"/>
    </source>
</evidence>
<evidence type="ECO:0000256" key="1">
    <source>
        <dbReference type="SAM" id="MobiDB-lite"/>
    </source>
</evidence>
<dbReference type="InterPro" id="IPR001254">
    <property type="entry name" value="Trypsin_dom"/>
</dbReference>
<dbReference type="InterPro" id="IPR043504">
    <property type="entry name" value="Peptidase_S1_PA_chymotrypsin"/>
</dbReference>
<dbReference type="Pfam" id="PF00089">
    <property type="entry name" value="Trypsin"/>
    <property type="match status" value="1"/>
</dbReference>